<name>A0ABT3GFW1_9BACT</name>
<accession>A0ABT3GFW1</accession>
<reference evidence="2 3" key="1">
    <citation type="submission" date="2022-10" db="EMBL/GenBank/DDBJ databases">
        <title>Luteolibacter arcticus strain CCTCC AB 2014275, whole genome shotgun sequencing project.</title>
        <authorList>
            <person name="Zhao G."/>
            <person name="Shen L."/>
        </authorList>
    </citation>
    <scope>NUCLEOTIDE SEQUENCE [LARGE SCALE GENOMIC DNA]</scope>
    <source>
        <strain evidence="2 3">CCTCC AB 2014275</strain>
    </source>
</reference>
<dbReference type="RefSeq" id="WP_264486253.1">
    <property type="nucleotide sequence ID" value="NZ_JAPDDT010000002.1"/>
</dbReference>
<proteinExistence type="predicted"/>
<keyword evidence="1" id="KW-0472">Membrane</keyword>
<evidence type="ECO:0000313" key="3">
    <source>
        <dbReference type="Proteomes" id="UP001320876"/>
    </source>
</evidence>
<keyword evidence="1" id="KW-1133">Transmembrane helix</keyword>
<dbReference type="EMBL" id="JAPDDT010000002">
    <property type="protein sequence ID" value="MCW1922143.1"/>
    <property type="molecule type" value="Genomic_DNA"/>
</dbReference>
<sequence length="118" mass="12870">MSILLQSGPLALFFAFAISHALADFPLQGDYLARTKQRREAKNLSEWLISLTAHSLIHAGGVWIVSGSAIIAVAELVLHWLIDLGKGEGLYGYATDQALHLSCKVIFVIVMVKGWLPV</sequence>
<evidence type="ECO:0000256" key="1">
    <source>
        <dbReference type="SAM" id="Phobius"/>
    </source>
</evidence>
<gene>
    <name evidence="2" type="ORF">OKA05_06240</name>
</gene>
<feature type="transmembrane region" description="Helical" evidence="1">
    <location>
        <begin position="98"/>
        <end position="116"/>
    </location>
</feature>
<dbReference type="Proteomes" id="UP001320876">
    <property type="component" value="Unassembled WGS sequence"/>
</dbReference>
<dbReference type="InterPro" id="IPR021737">
    <property type="entry name" value="Phage_phiKZ_Orf197"/>
</dbReference>
<dbReference type="Pfam" id="PF11750">
    <property type="entry name" value="DUF3307"/>
    <property type="match status" value="1"/>
</dbReference>
<organism evidence="2 3">
    <name type="scientific">Luteolibacter arcticus</name>
    <dbReference type="NCBI Taxonomy" id="1581411"/>
    <lineage>
        <taxon>Bacteria</taxon>
        <taxon>Pseudomonadati</taxon>
        <taxon>Verrucomicrobiota</taxon>
        <taxon>Verrucomicrobiia</taxon>
        <taxon>Verrucomicrobiales</taxon>
        <taxon>Verrucomicrobiaceae</taxon>
        <taxon>Luteolibacter</taxon>
    </lineage>
</organism>
<comment type="caution">
    <text evidence="2">The sequence shown here is derived from an EMBL/GenBank/DDBJ whole genome shotgun (WGS) entry which is preliminary data.</text>
</comment>
<keyword evidence="1" id="KW-0812">Transmembrane</keyword>
<feature type="transmembrane region" description="Helical" evidence="1">
    <location>
        <begin position="47"/>
        <end position="78"/>
    </location>
</feature>
<protein>
    <submittedName>
        <fullName evidence="2">DUF3307 domain-containing protein</fullName>
    </submittedName>
</protein>
<evidence type="ECO:0000313" key="2">
    <source>
        <dbReference type="EMBL" id="MCW1922143.1"/>
    </source>
</evidence>
<keyword evidence="3" id="KW-1185">Reference proteome</keyword>